<dbReference type="Pfam" id="PF03695">
    <property type="entry name" value="UPF0149"/>
    <property type="match status" value="1"/>
</dbReference>
<evidence type="ECO:0000256" key="1">
    <source>
        <dbReference type="ARBA" id="ARBA00038308"/>
    </source>
</evidence>
<dbReference type="EMBL" id="JAUCDY010000004">
    <property type="protein sequence ID" value="MDM7857625.1"/>
    <property type="molecule type" value="Genomic_DNA"/>
</dbReference>
<comment type="caution">
    <text evidence="2">The sequence shown here is derived from an EMBL/GenBank/DDBJ whole genome shotgun (WGS) entry which is preliminary data.</text>
</comment>
<dbReference type="InterPro" id="IPR011978">
    <property type="entry name" value="YgfB-like"/>
</dbReference>
<gene>
    <name evidence="2" type="ORF">QEZ41_04960</name>
</gene>
<dbReference type="RefSeq" id="WP_289410282.1">
    <property type="nucleotide sequence ID" value="NZ_JAUCDY010000004.1"/>
</dbReference>
<accession>A0ABT7SN68</accession>
<organism evidence="2 3">
    <name type="scientific">Thiopseudomonas acetoxidans</name>
    <dbReference type="NCBI Taxonomy" id="3041622"/>
    <lineage>
        <taxon>Bacteria</taxon>
        <taxon>Pseudomonadati</taxon>
        <taxon>Pseudomonadota</taxon>
        <taxon>Gammaproteobacteria</taxon>
        <taxon>Pseudomonadales</taxon>
        <taxon>Pseudomonadaceae</taxon>
        <taxon>Thiopseudomonas</taxon>
    </lineage>
</organism>
<evidence type="ECO:0000313" key="3">
    <source>
        <dbReference type="Proteomes" id="UP001241056"/>
    </source>
</evidence>
<protein>
    <submittedName>
        <fullName evidence="2">UPF0149 family protein</fullName>
    </submittedName>
</protein>
<dbReference type="Proteomes" id="UP001241056">
    <property type="component" value="Unassembled WGS sequence"/>
</dbReference>
<keyword evidence="3" id="KW-1185">Reference proteome</keyword>
<dbReference type="PANTHER" id="PTHR37528:SF1">
    <property type="entry name" value="UPF0149 PROTEIN YGFB"/>
    <property type="match status" value="1"/>
</dbReference>
<dbReference type="InterPro" id="IPR036255">
    <property type="entry name" value="YgfB-like_sf"/>
</dbReference>
<name>A0ABT7SN68_9GAMM</name>
<evidence type="ECO:0000313" key="2">
    <source>
        <dbReference type="EMBL" id="MDM7857625.1"/>
    </source>
</evidence>
<reference evidence="2 3" key="1">
    <citation type="submission" date="2023-06" db="EMBL/GenBank/DDBJ databases">
        <title>Thiopseudomonas sp. CY1220 draft genome sequence.</title>
        <authorList>
            <person name="Zhao G."/>
            <person name="An M."/>
        </authorList>
    </citation>
    <scope>NUCLEOTIDE SEQUENCE [LARGE SCALE GENOMIC DNA]</scope>
    <source>
        <strain evidence="2 3">CY1220</strain>
    </source>
</reference>
<dbReference type="Gene3D" id="1.20.120.740">
    <property type="entry name" value="YgfB uncharacterised protein family UPF0149, PF03695"/>
    <property type="match status" value="1"/>
</dbReference>
<dbReference type="NCBIfam" id="NF002562">
    <property type="entry name" value="PRK02166.1"/>
    <property type="match status" value="1"/>
</dbReference>
<dbReference type="PANTHER" id="PTHR37528">
    <property type="entry name" value="UPF0149 PROTEIN YGFB"/>
    <property type="match status" value="1"/>
</dbReference>
<comment type="similarity">
    <text evidence="1">Belongs to the UPF0149 family.</text>
</comment>
<sequence length="188" mass="20759">MSQHTSIYHSFAQLLLEHGQQVSPAELHGLMLGRCCAGASFSAESCIKDAEILFDGEVPASLHQALTGLQDMLKTELTTFENLAVTLLLPNDDCPLEQRISAMAQWCQGFLSGFGTHIGQTKLSAEVKEVLEDFVSISQIEEQAEEENDEASYMEISEYLRMTSVFLYTEHGIQPEPPAKEADKPAVH</sequence>
<proteinExistence type="inferred from homology"/>
<dbReference type="SUPFAM" id="SSF101327">
    <property type="entry name" value="YgfB-like"/>
    <property type="match status" value="1"/>
</dbReference>